<keyword evidence="2 8" id="KW-0963">Cytoplasm</keyword>
<comment type="subcellular location">
    <subcellularLocation>
        <location evidence="8">Cytoplasm</location>
    </subcellularLocation>
</comment>
<evidence type="ECO:0000256" key="5">
    <source>
        <dbReference type="ARBA" id="ARBA00022857"/>
    </source>
</evidence>
<dbReference type="STRING" id="754436.JCM19237_3882"/>
<dbReference type="PIRSF" id="PIRSF000151">
    <property type="entry name" value="GPR"/>
    <property type="match status" value="1"/>
</dbReference>
<keyword evidence="3 8" id="KW-0028">Amino-acid biosynthesis</keyword>
<dbReference type="InterPro" id="IPR016163">
    <property type="entry name" value="Ald_DH_C"/>
</dbReference>
<dbReference type="GO" id="GO:0005737">
    <property type="term" value="C:cytoplasm"/>
    <property type="evidence" value="ECO:0007669"/>
    <property type="project" value="UniProtKB-SubCell"/>
</dbReference>
<name>A0A090QV93_9GAMM</name>
<evidence type="ECO:0000256" key="4">
    <source>
        <dbReference type="ARBA" id="ARBA00022650"/>
    </source>
</evidence>
<comment type="catalytic activity">
    <reaction evidence="7 8">
        <text>L-glutamate 5-semialdehyde + phosphate + NADP(+) = L-glutamyl 5-phosphate + NADPH + H(+)</text>
        <dbReference type="Rhea" id="RHEA:19541"/>
        <dbReference type="ChEBI" id="CHEBI:15378"/>
        <dbReference type="ChEBI" id="CHEBI:43474"/>
        <dbReference type="ChEBI" id="CHEBI:57783"/>
        <dbReference type="ChEBI" id="CHEBI:58066"/>
        <dbReference type="ChEBI" id="CHEBI:58274"/>
        <dbReference type="ChEBI" id="CHEBI:58349"/>
        <dbReference type="EC" id="1.2.1.41"/>
    </reaction>
</comment>
<keyword evidence="5 8" id="KW-0521">NADP</keyword>
<evidence type="ECO:0000313" key="10">
    <source>
        <dbReference type="EMBL" id="GAL06816.1"/>
    </source>
</evidence>
<dbReference type="EC" id="1.2.1.41" evidence="8"/>
<dbReference type="eggNOG" id="COG0014">
    <property type="taxonomic scope" value="Bacteria"/>
</dbReference>
<dbReference type="NCBIfam" id="NF001221">
    <property type="entry name" value="PRK00197.1"/>
    <property type="match status" value="1"/>
</dbReference>
<dbReference type="InterPro" id="IPR015590">
    <property type="entry name" value="Aldehyde_DH_dom"/>
</dbReference>
<dbReference type="SUPFAM" id="SSF53720">
    <property type="entry name" value="ALDH-like"/>
    <property type="match status" value="1"/>
</dbReference>
<evidence type="ECO:0000259" key="9">
    <source>
        <dbReference type="Pfam" id="PF00171"/>
    </source>
</evidence>
<organism evidence="10 11">
    <name type="scientific">Photobacterium aphoticum</name>
    <dbReference type="NCBI Taxonomy" id="754436"/>
    <lineage>
        <taxon>Bacteria</taxon>
        <taxon>Pseudomonadati</taxon>
        <taxon>Pseudomonadota</taxon>
        <taxon>Gammaproteobacteria</taxon>
        <taxon>Vibrionales</taxon>
        <taxon>Vibrionaceae</taxon>
        <taxon>Photobacterium</taxon>
    </lineage>
</organism>
<dbReference type="EMBL" id="BBMN01000013">
    <property type="protein sequence ID" value="GAL06816.1"/>
    <property type="molecule type" value="Genomic_DNA"/>
</dbReference>
<evidence type="ECO:0000256" key="7">
    <source>
        <dbReference type="ARBA" id="ARBA00049024"/>
    </source>
</evidence>
<protein>
    <recommendedName>
        <fullName evidence="8">Gamma-glutamyl phosphate reductase</fullName>
        <shortName evidence="8">GPR</shortName>
        <ecNumber evidence="8">1.2.1.41</ecNumber>
    </recommendedName>
    <alternativeName>
        <fullName evidence="8">Glutamate-5-semialdehyde dehydrogenase</fullName>
    </alternativeName>
    <alternativeName>
        <fullName evidence="8">Glutamyl-gamma-semialdehyde dehydrogenase</fullName>
        <shortName evidence="8">GSA dehydrogenase</shortName>
    </alternativeName>
</protein>
<evidence type="ECO:0000313" key="11">
    <source>
        <dbReference type="Proteomes" id="UP000029227"/>
    </source>
</evidence>
<dbReference type="UniPathway" id="UPA00098">
    <property type="reaction ID" value="UER00360"/>
</dbReference>
<dbReference type="CDD" id="cd07079">
    <property type="entry name" value="ALDH_F18-19_ProA-GPR"/>
    <property type="match status" value="1"/>
</dbReference>
<evidence type="ECO:0000256" key="6">
    <source>
        <dbReference type="ARBA" id="ARBA00023002"/>
    </source>
</evidence>
<dbReference type="GO" id="GO:0055129">
    <property type="term" value="P:L-proline biosynthetic process"/>
    <property type="evidence" value="ECO:0007669"/>
    <property type="project" value="UniProtKB-UniRule"/>
</dbReference>
<dbReference type="InterPro" id="IPR020593">
    <property type="entry name" value="G-glutamylP_reductase_CS"/>
</dbReference>
<dbReference type="InterPro" id="IPR016161">
    <property type="entry name" value="Ald_DH/histidinol_DH"/>
</dbReference>
<evidence type="ECO:0000256" key="1">
    <source>
        <dbReference type="ARBA" id="ARBA00004985"/>
    </source>
</evidence>
<dbReference type="AlphaFoldDB" id="A0A090QV93"/>
<dbReference type="InterPro" id="IPR012134">
    <property type="entry name" value="Glu-5-SA_DH"/>
</dbReference>
<dbReference type="Pfam" id="PF00171">
    <property type="entry name" value="Aldedh"/>
    <property type="match status" value="1"/>
</dbReference>
<comment type="function">
    <text evidence="8">Catalyzes the NADPH-dependent reduction of L-glutamate 5-phosphate into L-glutamate 5-semialdehyde and phosphate. The product spontaneously undergoes cyclization to form 1-pyrroline-5-carboxylate.</text>
</comment>
<keyword evidence="4 8" id="KW-0641">Proline biosynthesis</keyword>
<dbReference type="PROSITE" id="PS01223">
    <property type="entry name" value="PROA"/>
    <property type="match status" value="1"/>
</dbReference>
<gene>
    <name evidence="8" type="primary">proA</name>
    <name evidence="10" type="ORF">JCM19237_3882</name>
</gene>
<evidence type="ECO:0000256" key="2">
    <source>
        <dbReference type="ARBA" id="ARBA00022490"/>
    </source>
</evidence>
<comment type="caution">
    <text evidence="10">The sequence shown here is derived from an EMBL/GenBank/DDBJ whole genome shotgun (WGS) entry which is preliminary data.</text>
</comment>
<proteinExistence type="inferred from homology"/>
<comment type="pathway">
    <text evidence="1 8">Amino-acid biosynthesis; L-proline biosynthesis; L-glutamate 5-semialdehyde from L-glutamate: step 2/2.</text>
</comment>
<sequence>MNLELMGQAAQQAAFTLATTATQQKNRALAIIADELEANQDAILAANAQDIDAAKASGMSDALIDRLLLNAERLAGIAGDVRNVISLNDPVGAELDSKVLENGMRLSRRRVPLGVVGVIYEARPNVTIDIAALCLKTGNASILRGGRETFHSNMALVKVIQSALDKAGLPAASVQYIEQPDRELVAQLLKLDQYVDMIIPRGGAGLHQMCKENSTIPVIIGGFGISHVYVDASADLSRSLDVVENAKVQRPSACNALDTLLVNENVAEAFLPRLAERLNNSKVTFVADDDSYALLEGKASSLRAAVDGDFDTEWLSYTLGVKIVKDVEEAVAHMRKHNASHSDAIMTNDLQAAERFVNAAGSAAVYVNASTRFTDGAQFGLGAEVAVSTQKLHARGPMGLEELTSYKWVASRTTFLALNLYHCVRISDNGIESTHLWS</sequence>
<dbReference type="InterPro" id="IPR016162">
    <property type="entry name" value="Ald_DH_N"/>
</dbReference>
<dbReference type="Gene3D" id="3.40.605.10">
    <property type="entry name" value="Aldehyde Dehydrogenase, Chain A, domain 1"/>
    <property type="match status" value="1"/>
</dbReference>
<dbReference type="PANTHER" id="PTHR11063">
    <property type="entry name" value="GLUTAMATE SEMIALDEHYDE DEHYDROGENASE"/>
    <property type="match status" value="1"/>
</dbReference>
<dbReference type="Proteomes" id="UP000029227">
    <property type="component" value="Unassembled WGS sequence"/>
</dbReference>
<dbReference type="GO" id="GO:0004350">
    <property type="term" value="F:glutamate-5-semialdehyde dehydrogenase activity"/>
    <property type="evidence" value="ECO:0007669"/>
    <property type="project" value="UniProtKB-UniRule"/>
</dbReference>
<dbReference type="InterPro" id="IPR000965">
    <property type="entry name" value="GPR_dom"/>
</dbReference>
<dbReference type="NCBIfam" id="TIGR00407">
    <property type="entry name" value="proA"/>
    <property type="match status" value="1"/>
</dbReference>
<feature type="domain" description="Aldehyde dehydrogenase" evidence="9">
    <location>
        <begin position="8"/>
        <end position="284"/>
    </location>
</feature>
<evidence type="ECO:0000256" key="8">
    <source>
        <dbReference type="HAMAP-Rule" id="MF_00412"/>
    </source>
</evidence>
<dbReference type="PANTHER" id="PTHR11063:SF8">
    <property type="entry name" value="DELTA-1-PYRROLINE-5-CARBOXYLATE SYNTHASE"/>
    <property type="match status" value="1"/>
</dbReference>
<comment type="similarity">
    <text evidence="8">Belongs to the gamma-glutamyl phosphate reductase family.</text>
</comment>
<reference evidence="10 11" key="1">
    <citation type="journal article" date="2014" name="Genome Announc.">
        <title>Draft Genome Sequences of Two Vibrionaceae Species, Vibrio ponticus C121 and Photobacterium aphoticum C119, Isolated as Coral Reef Microbiota.</title>
        <authorList>
            <person name="Al-saari N."/>
            <person name="Meirelles P.M."/>
            <person name="Mino S."/>
            <person name="Suda W."/>
            <person name="Oshima K."/>
            <person name="Hattori M."/>
            <person name="Ohkuma M."/>
            <person name="Thompson F.L."/>
            <person name="Gomez-Gil B."/>
            <person name="Sawabe T."/>
            <person name="Sawabe T."/>
        </authorList>
    </citation>
    <scope>NUCLEOTIDE SEQUENCE [LARGE SCALE GENOMIC DNA]</scope>
    <source>
        <strain evidence="10 11">JCM 19237</strain>
    </source>
</reference>
<dbReference type="GO" id="GO:0050661">
    <property type="term" value="F:NADP binding"/>
    <property type="evidence" value="ECO:0007669"/>
    <property type="project" value="InterPro"/>
</dbReference>
<accession>A0A090QV93</accession>
<dbReference type="Gene3D" id="3.40.309.10">
    <property type="entry name" value="Aldehyde Dehydrogenase, Chain A, domain 2"/>
    <property type="match status" value="1"/>
</dbReference>
<evidence type="ECO:0000256" key="3">
    <source>
        <dbReference type="ARBA" id="ARBA00022605"/>
    </source>
</evidence>
<keyword evidence="6 8" id="KW-0560">Oxidoreductase</keyword>
<dbReference type="HAMAP" id="MF_00412">
    <property type="entry name" value="ProA"/>
    <property type="match status" value="1"/>
</dbReference>
<dbReference type="FunFam" id="3.40.309.10:FF:000028">
    <property type="entry name" value="Gamma-glutamyl phosphate reductase"/>
    <property type="match status" value="1"/>
</dbReference>